<reference evidence="2 3" key="1">
    <citation type="submission" date="2017-10" db="EMBL/GenBank/DDBJ databases">
        <title>The new phylogeny of genus Mycobacterium.</title>
        <authorList>
            <person name="Tortoli E."/>
            <person name="Trovato A."/>
            <person name="Cirillo D.M."/>
        </authorList>
    </citation>
    <scope>NUCLEOTIDE SEQUENCE [LARGE SCALE GENOMIC DNA]</scope>
    <source>
        <strain evidence="2 3">CCUG37673</strain>
    </source>
</reference>
<dbReference type="OrthoDB" id="4448446at2"/>
<protein>
    <submittedName>
        <fullName evidence="2">RNA replicase</fullName>
    </submittedName>
</protein>
<dbReference type="AlphaFoldDB" id="A0A2A7MNY8"/>
<sequence>MSYQDTSHGSAHPFLTPGDARNRDLNRNQFPGGARRAMRVAPSSGSRARRIAASPARFGRGQVATAVGSPCSGAVSDRLRKVRAAESRRAWIERQGEADPATPVWLSRDGWLDDVRAWAASPDFAAVCASVRVSITSATVVAVAVLWASFADHGTGRNAAVTRARIATTVGCAAKTVSRAWQVLGAAGWAVEAARGHGSSSGHTAGNRPSIWHLVSRRPVPAAADSVGNVHLPAKPGSCLLPLVESYSPSVRERAREHVSPSDQPRQRRRWRATPRPLAVQRLADELAGNAYGRRGLCHGLSRGHIGAVCDALTSAGIDPAVWTARDVRAALDADMRATGWSWPDQIERPGAFLAARLRRLPARPDTTSPVDCGTAAGLEQDRRAPVEPSTSPVEFTAPQRARIAAAKAYAHQTIADARQRRADRETAAPRRRVSPMHAAAATPATTGACSCCGAPDAPHRRYLPAHRAHVCDDCWGAT</sequence>
<feature type="region of interest" description="Disordered" evidence="1">
    <location>
        <begin position="365"/>
        <end position="393"/>
    </location>
</feature>
<evidence type="ECO:0000313" key="3">
    <source>
        <dbReference type="Proteomes" id="UP000220914"/>
    </source>
</evidence>
<name>A0A2A7MNY8_MYCAG</name>
<keyword evidence="3" id="KW-1185">Reference proteome</keyword>
<dbReference type="EMBL" id="PDCP01000131">
    <property type="protein sequence ID" value="PEG33237.1"/>
    <property type="molecule type" value="Genomic_DNA"/>
</dbReference>
<gene>
    <name evidence="2" type="ORF">CQY20_31900</name>
</gene>
<comment type="caution">
    <text evidence="2">The sequence shown here is derived from an EMBL/GenBank/DDBJ whole genome shotgun (WGS) entry which is preliminary data.</text>
</comment>
<evidence type="ECO:0000256" key="1">
    <source>
        <dbReference type="SAM" id="MobiDB-lite"/>
    </source>
</evidence>
<organism evidence="2 3">
    <name type="scientific">Mycolicibacterium agri</name>
    <name type="common">Mycobacterium agri</name>
    <dbReference type="NCBI Taxonomy" id="36811"/>
    <lineage>
        <taxon>Bacteria</taxon>
        <taxon>Bacillati</taxon>
        <taxon>Actinomycetota</taxon>
        <taxon>Actinomycetes</taxon>
        <taxon>Mycobacteriales</taxon>
        <taxon>Mycobacteriaceae</taxon>
        <taxon>Mycolicibacterium</taxon>
    </lineage>
</organism>
<feature type="region of interest" description="Disordered" evidence="1">
    <location>
        <begin position="416"/>
        <end position="440"/>
    </location>
</feature>
<accession>A0A2A7MNY8</accession>
<dbReference type="Proteomes" id="UP000220914">
    <property type="component" value="Unassembled WGS sequence"/>
</dbReference>
<proteinExistence type="predicted"/>
<feature type="region of interest" description="Disordered" evidence="1">
    <location>
        <begin position="252"/>
        <end position="271"/>
    </location>
</feature>
<feature type="compositionally biased region" description="Basic and acidic residues" evidence="1">
    <location>
        <begin position="418"/>
        <end position="429"/>
    </location>
</feature>
<evidence type="ECO:0000313" key="2">
    <source>
        <dbReference type="EMBL" id="PEG33237.1"/>
    </source>
</evidence>
<feature type="region of interest" description="Disordered" evidence="1">
    <location>
        <begin position="1"/>
        <end position="46"/>
    </location>
</feature>